<dbReference type="PANTHER" id="PTHR37953:SF1">
    <property type="entry name" value="UPF0127 PROTEIN MJ1496"/>
    <property type="match status" value="1"/>
</dbReference>
<evidence type="ECO:0000313" key="2">
    <source>
        <dbReference type="EMBL" id="GLQ33959.1"/>
    </source>
</evidence>
<dbReference type="PANTHER" id="PTHR37953">
    <property type="entry name" value="UPF0127 PROTEIN MJ1496"/>
    <property type="match status" value="1"/>
</dbReference>
<feature type="signal peptide" evidence="1">
    <location>
        <begin position="1"/>
        <end position="25"/>
    </location>
</feature>
<name>A0ABQ5VRY0_9RHOB</name>
<feature type="chain" id="PRO_5046652115" description="DUF192 domain-containing protein" evidence="1">
    <location>
        <begin position="26"/>
        <end position="165"/>
    </location>
</feature>
<accession>A0ABQ5VRY0</accession>
<reference evidence="3" key="1">
    <citation type="journal article" date="2019" name="Int. J. Syst. Evol. Microbiol.">
        <title>The Global Catalogue of Microorganisms (GCM) 10K type strain sequencing project: providing services to taxonomists for standard genome sequencing and annotation.</title>
        <authorList>
            <consortium name="The Broad Institute Genomics Platform"/>
            <consortium name="The Broad Institute Genome Sequencing Center for Infectious Disease"/>
            <person name="Wu L."/>
            <person name="Ma J."/>
        </authorList>
    </citation>
    <scope>NUCLEOTIDE SEQUENCE [LARGE SCALE GENOMIC DNA]</scope>
    <source>
        <strain evidence="3">NBRC 110140</strain>
    </source>
</reference>
<evidence type="ECO:0000313" key="3">
    <source>
        <dbReference type="Proteomes" id="UP001156694"/>
    </source>
</evidence>
<dbReference type="EMBL" id="BSNN01000002">
    <property type="protein sequence ID" value="GLQ33959.1"/>
    <property type="molecule type" value="Genomic_DNA"/>
</dbReference>
<keyword evidence="3" id="KW-1185">Reference proteome</keyword>
<protein>
    <recommendedName>
        <fullName evidence="4">DUF192 domain-containing protein</fullName>
    </recommendedName>
</protein>
<dbReference type="Proteomes" id="UP001156694">
    <property type="component" value="Unassembled WGS sequence"/>
</dbReference>
<dbReference type="Pfam" id="PF02643">
    <property type="entry name" value="DUF192"/>
    <property type="match status" value="1"/>
</dbReference>
<gene>
    <name evidence="2" type="ORF">GCM10007939_02420</name>
</gene>
<proteinExistence type="predicted"/>
<organism evidence="2 3">
    <name type="scientific">Amylibacter marinus</name>
    <dbReference type="NCBI Taxonomy" id="1475483"/>
    <lineage>
        <taxon>Bacteria</taxon>
        <taxon>Pseudomonadati</taxon>
        <taxon>Pseudomonadota</taxon>
        <taxon>Alphaproteobacteria</taxon>
        <taxon>Rhodobacterales</taxon>
        <taxon>Paracoccaceae</taxon>
        <taxon>Amylibacter</taxon>
    </lineage>
</organism>
<evidence type="ECO:0000256" key="1">
    <source>
        <dbReference type="SAM" id="SignalP"/>
    </source>
</evidence>
<dbReference type="RefSeq" id="WP_284375388.1">
    <property type="nucleotide sequence ID" value="NZ_BSNN01000002.1"/>
</dbReference>
<comment type="caution">
    <text evidence="2">The sequence shown here is derived from an EMBL/GenBank/DDBJ whole genome shotgun (WGS) entry which is preliminary data.</text>
</comment>
<dbReference type="InterPro" id="IPR003795">
    <property type="entry name" value="DUF192"/>
</dbReference>
<keyword evidence="1" id="KW-0732">Signal</keyword>
<dbReference type="InterPro" id="IPR038695">
    <property type="entry name" value="Saro_0823-like_sf"/>
</dbReference>
<evidence type="ECO:0008006" key="4">
    <source>
        <dbReference type="Google" id="ProtNLM"/>
    </source>
</evidence>
<dbReference type="Gene3D" id="2.60.120.1140">
    <property type="entry name" value="Protein of unknown function DUF192"/>
    <property type="match status" value="1"/>
</dbReference>
<sequence>MKQVILSRAKALVVLACVLPAQALAESCDSKRVDLRWPGGQSRFAVEIADTDRLRMIGLQHRERLGRFEGMLFVYPSERPVAFWMKNTLIPLDLLFFDGQGILQKIHRNAIPLDLTSLPGGRNIQYVLEINAGMSDKVGVKLGAEIRHPAVSNDLAAWPCGKVEN</sequence>